<dbReference type="InterPro" id="IPR041588">
    <property type="entry name" value="Integrase_H2C2"/>
</dbReference>
<dbReference type="InterPro" id="IPR043128">
    <property type="entry name" value="Rev_trsase/Diguanyl_cyclase"/>
</dbReference>
<dbReference type="Pfam" id="PF17919">
    <property type="entry name" value="RT_RNaseH_2"/>
    <property type="match status" value="1"/>
</dbReference>
<dbReference type="PANTHER" id="PTHR37984:SF5">
    <property type="entry name" value="PROTEIN NYNRIN-LIKE"/>
    <property type="match status" value="1"/>
</dbReference>
<evidence type="ECO:0000313" key="4">
    <source>
        <dbReference type="Proteomes" id="UP001633002"/>
    </source>
</evidence>
<proteinExistence type="predicted"/>
<dbReference type="AlphaFoldDB" id="A0ABD3HNF0"/>
<dbReference type="Gene3D" id="3.10.10.10">
    <property type="entry name" value="HIV Type 1 Reverse Transcriptase, subunit A, domain 1"/>
    <property type="match status" value="1"/>
</dbReference>
<dbReference type="FunFam" id="3.30.420.10:FF:000032">
    <property type="entry name" value="Retrovirus-related Pol polyprotein from transposon 297-like Protein"/>
    <property type="match status" value="1"/>
</dbReference>
<dbReference type="InterPro" id="IPR001584">
    <property type="entry name" value="Integrase_cat-core"/>
</dbReference>
<dbReference type="InterPro" id="IPR050951">
    <property type="entry name" value="Retrovirus_Pol_polyprotein"/>
</dbReference>
<name>A0ABD3HNF0_9MARC</name>
<dbReference type="CDD" id="cd09274">
    <property type="entry name" value="RNase_HI_RT_Ty3"/>
    <property type="match status" value="1"/>
</dbReference>
<dbReference type="Proteomes" id="UP001633002">
    <property type="component" value="Unassembled WGS sequence"/>
</dbReference>
<dbReference type="Pfam" id="PF00078">
    <property type="entry name" value="RVT_1"/>
    <property type="match status" value="1"/>
</dbReference>
<evidence type="ECO:0000256" key="1">
    <source>
        <dbReference type="ARBA" id="ARBA00023268"/>
    </source>
</evidence>
<dbReference type="InterPro" id="IPR012337">
    <property type="entry name" value="RNaseH-like_sf"/>
</dbReference>
<dbReference type="PROSITE" id="PS50994">
    <property type="entry name" value="INTEGRASE"/>
    <property type="match status" value="1"/>
</dbReference>
<feature type="domain" description="Integrase catalytic" evidence="2">
    <location>
        <begin position="782"/>
        <end position="943"/>
    </location>
</feature>
<evidence type="ECO:0000259" key="2">
    <source>
        <dbReference type="PROSITE" id="PS50994"/>
    </source>
</evidence>
<dbReference type="GO" id="GO:0003824">
    <property type="term" value="F:catalytic activity"/>
    <property type="evidence" value="ECO:0007669"/>
    <property type="project" value="UniProtKB-KW"/>
</dbReference>
<dbReference type="EMBL" id="JBJQOH010000003">
    <property type="protein sequence ID" value="KAL3692331.1"/>
    <property type="molecule type" value="Genomic_DNA"/>
</dbReference>
<dbReference type="Gene3D" id="3.30.420.10">
    <property type="entry name" value="Ribonuclease H-like superfamily/Ribonuclease H"/>
    <property type="match status" value="1"/>
</dbReference>
<dbReference type="PANTHER" id="PTHR37984">
    <property type="entry name" value="PROTEIN CBG26694"/>
    <property type="match status" value="1"/>
</dbReference>
<gene>
    <name evidence="3" type="ORF">R1sor_005982</name>
</gene>
<dbReference type="SUPFAM" id="SSF53098">
    <property type="entry name" value="Ribonuclease H-like"/>
    <property type="match status" value="1"/>
</dbReference>
<sequence>MDEVPTMEHVPCYGGETNIIQEIEETGTYDIYSDEFSSDECESVKEEVWDHAYCLFEVDKHDDNRLLPTIPEKCLCGPEKESNPSVSAKFNLDTCQKSLDISLLEQDAFDDDELPEADEQPAIRASQLKNYFNQDWPDEPVETRPLHLPAMDKLETIDIARPGETPKYVYISEKTTPEDRLKYQKLFKSYRDVFAYTYEELFGVLPDKCQHRIPLTPDHVPQRQRPYRLPEHYRIQVKEELRKLESCRFIYPAQECEWASPILVVPKKNTGKIRICVDFKRLNHWTVPDPFPIPFSDLILDKVASSSLFSFMDGFSGYNQIAIAPDDQYKTTFVTDWGTYAYRVMPFGLQNAPAIFQRYMLQSFVHLKPFVELYLDDICAHTTVEDHIQALDQVLKTCRDARISLNPQKCQFVCHCGKLLGHIISENGIAVDPEKIAIIVSLPSPQSGNEVRQFLGMTNYYRRYLIMYAHIAAPMTPLTDQSQEAFETLKEKLVTAPILVAPNWNKIFHVSVDTSLLATGAILSQLDDKKREHHIHYASRQLSKSKIKYSTTERECLGMIFAVSKFRHYLLGKRFVFHVDHEALKYIVARPIRSGKLARWMLVLMEFTFTVEYRPGKLHGNVDFLSRLPGELEELSLETSPKDNFLFIITEVTTEDDWINQFKFFLLTEEFPRGLPRNKISAFIFAAANFRLLNDDLYRVGRDLILRRCVALEKVFSVVKACHTDPAGGHFNNKASIRKVYDTGYWWPTVTKDVHQSISACDECQRYGKPGQFHRMTLTPVMASQPFQRWAIDFMGPISPKASYSQHEYILVAVDYVIKWAEVQSTRKNNADTVIRFLEDCIITRYGLPMAITSDNGTHFVNIAMKHVLSSYGITHNLITPYHPQANGQVERINRVLLSTIRKTVKRNPKDWDKRLIGAVWAYRTTYKTTTGQSPFQLVYGQEAILPIEFMLPTLRVLTGYSDWPGSTDPDLTIKERVHQLHLLEETRIIALYKQYIAQSRRKATFDRLCKPLTFQKGDLVLKWNDMMGKFPGKFPTYWYGPYKIEAVFSNGSLQLKTISRHLLASRTNGEKCKL</sequence>
<protein>
    <recommendedName>
        <fullName evidence="2">Integrase catalytic domain-containing protein</fullName>
    </recommendedName>
</protein>
<keyword evidence="4" id="KW-1185">Reference proteome</keyword>
<dbReference type="Pfam" id="PF17921">
    <property type="entry name" value="Integrase_H2C2"/>
    <property type="match status" value="1"/>
</dbReference>
<dbReference type="InterPro" id="IPR000477">
    <property type="entry name" value="RT_dom"/>
</dbReference>
<organism evidence="3 4">
    <name type="scientific">Riccia sorocarpa</name>
    <dbReference type="NCBI Taxonomy" id="122646"/>
    <lineage>
        <taxon>Eukaryota</taxon>
        <taxon>Viridiplantae</taxon>
        <taxon>Streptophyta</taxon>
        <taxon>Embryophyta</taxon>
        <taxon>Marchantiophyta</taxon>
        <taxon>Marchantiopsida</taxon>
        <taxon>Marchantiidae</taxon>
        <taxon>Marchantiales</taxon>
        <taxon>Ricciaceae</taxon>
        <taxon>Riccia</taxon>
    </lineage>
</organism>
<dbReference type="Gene3D" id="3.30.70.270">
    <property type="match status" value="2"/>
</dbReference>
<dbReference type="SUPFAM" id="SSF56672">
    <property type="entry name" value="DNA/RNA polymerases"/>
    <property type="match status" value="1"/>
</dbReference>
<reference evidence="3 4" key="1">
    <citation type="submission" date="2024-09" db="EMBL/GenBank/DDBJ databases">
        <title>Chromosome-scale assembly of Riccia sorocarpa.</title>
        <authorList>
            <person name="Paukszto L."/>
        </authorList>
    </citation>
    <scope>NUCLEOTIDE SEQUENCE [LARGE SCALE GENOMIC DNA]</scope>
    <source>
        <strain evidence="3">LP-2024</strain>
        <tissue evidence="3">Aerial parts of the thallus</tissue>
    </source>
</reference>
<dbReference type="InterPro" id="IPR041577">
    <property type="entry name" value="RT_RNaseH_2"/>
</dbReference>
<dbReference type="Gene3D" id="1.10.340.70">
    <property type="match status" value="1"/>
</dbReference>
<dbReference type="InterPro" id="IPR043502">
    <property type="entry name" value="DNA/RNA_pol_sf"/>
</dbReference>
<keyword evidence="1" id="KW-0511">Multifunctional enzyme</keyword>
<comment type="caution">
    <text evidence="3">The sequence shown here is derived from an EMBL/GenBank/DDBJ whole genome shotgun (WGS) entry which is preliminary data.</text>
</comment>
<dbReference type="CDD" id="cd01647">
    <property type="entry name" value="RT_LTR"/>
    <property type="match status" value="1"/>
</dbReference>
<dbReference type="InterPro" id="IPR036397">
    <property type="entry name" value="RNaseH_sf"/>
</dbReference>
<evidence type="ECO:0000313" key="3">
    <source>
        <dbReference type="EMBL" id="KAL3692331.1"/>
    </source>
</evidence>
<accession>A0ABD3HNF0</accession>
<dbReference type="Pfam" id="PF00665">
    <property type="entry name" value="rve"/>
    <property type="match status" value="1"/>
</dbReference>